<dbReference type="GO" id="GO:0005524">
    <property type="term" value="F:ATP binding"/>
    <property type="evidence" value="ECO:0007669"/>
    <property type="project" value="UniProtKB-UniRule"/>
</dbReference>
<dbReference type="GO" id="GO:0003677">
    <property type="term" value="F:DNA binding"/>
    <property type="evidence" value="ECO:0007669"/>
    <property type="project" value="InterPro"/>
</dbReference>
<dbReference type="EMBL" id="FPAB01000028">
    <property type="protein sequence ID" value="SFT24348.1"/>
    <property type="molecule type" value="Genomic_DNA"/>
</dbReference>
<keyword evidence="1 3" id="KW-0547">Nucleotide-binding</keyword>
<feature type="domain" description="FtsK" evidence="5">
    <location>
        <begin position="266"/>
        <end position="455"/>
    </location>
</feature>
<reference evidence="7" key="1">
    <citation type="submission" date="2016-10" db="EMBL/GenBank/DDBJ databases">
        <authorList>
            <person name="Varghese N."/>
            <person name="Submissions S."/>
        </authorList>
    </citation>
    <scope>NUCLEOTIDE SEQUENCE [LARGE SCALE GENOMIC DNA]</scope>
    <source>
        <strain evidence="7">CGMCC 4.7047</strain>
    </source>
</reference>
<feature type="binding site" evidence="3">
    <location>
        <begin position="284"/>
        <end position="291"/>
    </location>
    <ligand>
        <name>ATP</name>
        <dbReference type="ChEBI" id="CHEBI:30616"/>
    </ligand>
</feature>
<dbReference type="PANTHER" id="PTHR22683">
    <property type="entry name" value="SPORULATION PROTEIN RELATED"/>
    <property type="match status" value="1"/>
</dbReference>
<dbReference type="PROSITE" id="PS50901">
    <property type="entry name" value="FTSK"/>
    <property type="match status" value="1"/>
</dbReference>
<feature type="region of interest" description="Disordered" evidence="4">
    <location>
        <begin position="527"/>
        <end position="556"/>
    </location>
</feature>
<sequence>MTGAGLALIGYAMTTWADAPELRAPLLGAAAAVAITGALLGAWHERRARPVRDLTAALAPVLQPSDPAGMVRARKRVKSIPTLIKITYPPTFDDRDDKARSKVRDIVATRLGGSVEATWDRRRRLITCRVDLGHDVLIESDTTGDTEGPTEAPARAVLRQRTTSVVHAIMGATASDVADIEFSDSDTMRRIEVKYQTTTKDLSRAFRQRVLMQMDAKLPGEWRDIWDFENDRVSFIPRPPFPSNVFYPASHQPKDLEIPYAVTENREIVSWKLGAKDPHCLVVGPTGSGKTVYIRNLVVGARLLGIPVVLCDPKRTEFLDFRGMPGVTVITDVEEIADALVATGAEMHRRNGEIEAGHARKGDHSKVLLVVDEFFVFKEGIADAWAARRAMNKTIKAKEHPCMSQFRQLVVLARSAGIHLCVGIQRPDAEFLTGLARDSFRKRVSLDRTTGQAAQMMWDDARVGRDLPSIHGRAMSSTATGPEEVQVFRLLTEADVDAYTDDDRAVWEALTSRITSAGSDSLSYLGNLGTRTAPPRPANTAAAAPPAIEHHQEEDT</sequence>
<dbReference type="CDD" id="cd01127">
    <property type="entry name" value="TrwB_TraG_TraD_VirD4"/>
    <property type="match status" value="1"/>
</dbReference>
<dbReference type="InterPro" id="IPR050206">
    <property type="entry name" value="FtsK/SpoIIIE/SftA"/>
</dbReference>
<accession>A0A1I6WEE3</accession>
<keyword evidence="2 3" id="KW-0067">ATP-binding</keyword>
<dbReference type="Proteomes" id="UP000198873">
    <property type="component" value="Unassembled WGS sequence"/>
</dbReference>
<dbReference type="Pfam" id="PF01580">
    <property type="entry name" value="FtsK_SpoIIIE"/>
    <property type="match status" value="1"/>
</dbReference>
<evidence type="ECO:0000259" key="5">
    <source>
        <dbReference type="PROSITE" id="PS50901"/>
    </source>
</evidence>
<dbReference type="Gene3D" id="3.40.50.300">
    <property type="entry name" value="P-loop containing nucleotide triphosphate hydrolases"/>
    <property type="match status" value="1"/>
</dbReference>
<evidence type="ECO:0000256" key="2">
    <source>
        <dbReference type="ARBA" id="ARBA00022840"/>
    </source>
</evidence>
<evidence type="ECO:0000313" key="7">
    <source>
        <dbReference type="Proteomes" id="UP000198873"/>
    </source>
</evidence>
<protein>
    <submittedName>
        <fullName evidence="6">FtsK/SpoIIIE family protein</fullName>
    </submittedName>
</protein>
<feature type="non-terminal residue" evidence="6">
    <location>
        <position position="556"/>
    </location>
</feature>
<dbReference type="InterPro" id="IPR027417">
    <property type="entry name" value="P-loop_NTPase"/>
</dbReference>
<dbReference type="STRING" id="1176198.SAMN05444716_1281"/>
<proteinExistence type="predicted"/>
<dbReference type="PANTHER" id="PTHR22683:SF47">
    <property type="entry name" value="FTSK DOMAIN-CONTAINING PROTEIN YDCQ"/>
    <property type="match status" value="1"/>
</dbReference>
<evidence type="ECO:0000256" key="3">
    <source>
        <dbReference type="PROSITE-ProRule" id="PRU00289"/>
    </source>
</evidence>
<dbReference type="SUPFAM" id="SSF52540">
    <property type="entry name" value="P-loop containing nucleoside triphosphate hydrolases"/>
    <property type="match status" value="1"/>
</dbReference>
<dbReference type="InterPro" id="IPR002543">
    <property type="entry name" value="FtsK_dom"/>
</dbReference>
<feature type="compositionally biased region" description="Low complexity" evidence="4">
    <location>
        <begin position="530"/>
        <end position="547"/>
    </location>
</feature>
<dbReference type="RefSeq" id="WP_254791747.1">
    <property type="nucleotide sequence ID" value="NZ_FPAB01000028.1"/>
</dbReference>
<name>A0A1I6WEE3_9ACTN</name>
<evidence type="ECO:0000313" key="6">
    <source>
        <dbReference type="EMBL" id="SFT24348.1"/>
    </source>
</evidence>
<evidence type="ECO:0000256" key="1">
    <source>
        <dbReference type="ARBA" id="ARBA00022741"/>
    </source>
</evidence>
<gene>
    <name evidence="6" type="ORF">SAMN05444716_1281</name>
</gene>
<dbReference type="AlphaFoldDB" id="A0A1I6WEE3"/>
<evidence type="ECO:0000256" key="4">
    <source>
        <dbReference type="SAM" id="MobiDB-lite"/>
    </source>
</evidence>
<organism evidence="6 7">
    <name type="scientific">Streptomyces harbinensis</name>
    <dbReference type="NCBI Taxonomy" id="1176198"/>
    <lineage>
        <taxon>Bacteria</taxon>
        <taxon>Bacillati</taxon>
        <taxon>Actinomycetota</taxon>
        <taxon>Actinomycetes</taxon>
        <taxon>Kitasatosporales</taxon>
        <taxon>Streptomycetaceae</taxon>
        <taxon>Streptomyces</taxon>
    </lineage>
</organism>
<keyword evidence="7" id="KW-1185">Reference proteome</keyword>